<dbReference type="SUPFAM" id="SSF53098">
    <property type="entry name" value="Ribonuclease H-like"/>
    <property type="match status" value="1"/>
</dbReference>
<dbReference type="InterPro" id="IPR036397">
    <property type="entry name" value="RNaseH_sf"/>
</dbReference>
<dbReference type="PANTHER" id="PTHR46889:SF7">
    <property type="entry name" value="TRANSPOSASE FOR INSERTION SEQUENCE ELEMENT IS904"/>
    <property type="match status" value="1"/>
</dbReference>
<dbReference type="GO" id="GO:0015074">
    <property type="term" value="P:DNA integration"/>
    <property type="evidence" value="ECO:0007669"/>
    <property type="project" value="InterPro"/>
</dbReference>
<dbReference type="InterPro" id="IPR001584">
    <property type="entry name" value="Integrase_cat-core"/>
</dbReference>
<dbReference type="HOGENOM" id="CLU_027402_41_4_5"/>
<keyword evidence="3" id="KW-1185">Reference proteome</keyword>
<dbReference type="KEGG" id="ssan:NX02_17970"/>
<protein>
    <recommendedName>
        <fullName evidence="1">Integrase catalytic domain-containing protein</fullName>
    </recommendedName>
</protein>
<dbReference type="PATRIC" id="fig|1123269.5.peg.3518"/>
<feature type="domain" description="Integrase catalytic" evidence="1">
    <location>
        <begin position="2"/>
        <end position="67"/>
    </location>
</feature>
<dbReference type="OrthoDB" id="9809060at2"/>
<evidence type="ECO:0000313" key="3">
    <source>
        <dbReference type="Proteomes" id="UP000018851"/>
    </source>
</evidence>
<dbReference type="AlphaFoldDB" id="W0ABF7"/>
<evidence type="ECO:0000259" key="1">
    <source>
        <dbReference type="Pfam" id="PF00665"/>
    </source>
</evidence>
<dbReference type="PANTHER" id="PTHR46889">
    <property type="entry name" value="TRANSPOSASE INSF FOR INSERTION SEQUENCE IS3B-RELATED"/>
    <property type="match status" value="1"/>
</dbReference>
<proteinExistence type="predicted"/>
<sequence length="107" mass="11949">MVGWALEDHLRATLAIAALDMALNDRCPPAGSLIHHSDRGVQYACTDYVSRLDDHRIQISMRATGNPYHNAKAESFMKTLKHEEIDASSYATIEQARADMIVSHRVV</sequence>
<dbReference type="InterPro" id="IPR012337">
    <property type="entry name" value="RNaseH-like_sf"/>
</dbReference>
<dbReference type="STRING" id="1123269.NX02_17970"/>
<dbReference type="Pfam" id="PF00665">
    <property type="entry name" value="rve"/>
    <property type="match status" value="1"/>
</dbReference>
<gene>
    <name evidence="2" type="ORF">NX02_17970</name>
</gene>
<name>W0ABF7_9SPHN</name>
<dbReference type="EMBL" id="CP006644">
    <property type="protein sequence ID" value="AHE55264.1"/>
    <property type="molecule type" value="Genomic_DNA"/>
</dbReference>
<dbReference type="eggNOG" id="COG2801">
    <property type="taxonomic scope" value="Bacteria"/>
</dbReference>
<dbReference type="Gene3D" id="3.30.420.10">
    <property type="entry name" value="Ribonuclease H-like superfamily/Ribonuclease H"/>
    <property type="match status" value="1"/>
</dbReference>
<dbReference type="Proteomes" id="UP000018851">
    <property type="component" value="Chromosome"/>
</dbReference>
<dbReference type="InterPro" id="IPR050900">
    <property type="entry name" value="Transposase_IS3/IS150/IS904"/>
</dbReference>
<accession>W0ABF7</accession>
<organism evidence="2 3">
    <name type="scientific">Sphingomonas sanxanigenens DSM 19645 = NX02</name>
    <dbReference type="NCBI Taxonomy" id="1123269"/>
    <lineage>
        <taxon>Bacteria</taxon>
        <taxon>Pseudomonadati</taxon>
        <taxon>Pseudomonadota</taxon>
        <taxon>Alphaproteobacteria</taxon>
        <taxon>Sphingomonadales</taxon>
        <taxon>Sphingomonadaceae</taxon>
        <taxon>Sphingomonas</taxon>
    </lineage>
</organism>
<evidence type="ECO:0000313" key="2">
    <source>
        <dbReference type="EMBL" id="AHE55264.1"/>
    </source>
</evidence>
<dbReference type="GO" id="GO:0003676">
    <property type="term" value="F:nucleic acid binding"/>
    <property type="evidence" value="ECO:0007669"/>
    <property type="project" value="InterPro"/>
</dbReference>
<reference evidence="2 3" key="1">
    <citation type="submission" date="2013-07" db="EMBL/GenBank/DDBJ databases">
        <title>Completed genome of Sphingomonas sanxanigenens NX02.</title>
        <authorList>
            <person name="Ma T."/>
            <person name="Huang H."/>
            <person name="Wu M."/>
            <person name="Li X."/>
            <person name="Li G."/>
        </authorList>
    </citation>
    <scope>NUCLEOTIDE SEQUENCE [LARGE SCALE GENOMIC DNA]</scope>
    <source>
        <strain evidence="2 3">NX02</strain>
    </source>
</reference>